<accession>A0A644Z5T9</accession>
<dbReference type="HAMAP" id="MF_00528">
    <property type="entry name" value="Maf"/>
    <property type="match status" value="1"/>
</dbReference>
<sequence length="188" mass="20342">MIILASSSPRRRELMTMIGLDYRIETSGEEEVQPVGLPPAEYVKTLAVQKALPVAQLHPNDCVIGADTIVLLEGEILGKPHTPDVAVQYLTRMQGKTHVVYTGLAALKDGHVDVRHCETSVTFAPMTKGEIESYVATGEPLDKAGAYGVQGPGGVFVERIEGNYFNVIGLPLPLLYRMLIDAGEIKQG</sequence>
<dbReference type="PIRSF" id="PIRSF006305">
    <property type="entry name" value="Maf"/>
    <property type="match status" value="1"/>
</dbReference>
<name>A0A644Z5T9_9ZZZZ</name>
<evidence type="ECO:0000256" key="2">
    <source>
        <dbReference type="ARBA" id="ARBA00022801"/>
    </source>
</evidence>
<dbReference type="GO" id="GO:0047429">
    <property type="term" value="F:nucleoside triphosphate diphosphatase activity"/>
    <property type="evidence" value="ECO:0007669"/>
    <property type="project" value="InterPro"/>
</dbReference>
<dbReference type="Gene3D" id="3.90.950.10">
    <property type="match status" value="1"/>
</dbReference>
<dbReference type="AlphaFoldDB" id="A0A644Z5T9"/>
<protein>
    <submittedName>
        <fullName evidence="3">Septum formation protein Maf</fullName>
    </submittedName>
</protein>
<dbReference type="NCBIfam" id="TIGR00172">
    <property type="entry name" value="maf"/>
    <property type="match status" value="1"/>
</dbReference>
<organism evidence="3">
    <name type="scientific">bioreactor metagenome</name>
    <dbReference type="NCBI Taxonomy" id="1076179"/>
    <lineage>
        <taxon>unclassified sequences</taxon>
        <taxon>metagenomes</taxon>
        <taxon>ecological metagenomes</taxon>
    </lineage>
</organism>
<proteinExistence type="inferred from homology"/>
<dbReference type="PANTHER" id="PTHR43213:SF5">
    <property type="entry name" value="BIFUNCTIONAL DTTP_UTP PYROPHOSPHATASE_METHYLTRANSFERASE PROTEIN-RELATED"/>
    <property type="match status" value="1"/>
</dbReference>
<comment type="caution">
    <text evidence="3">The sequence shown here is derived from an EMBL/GenBank/DDBJ whole genome shotgun (WGS) entry which is preliminary data.</text>
</comment>
<dbReference type="PANTHER" id="PTHR43213">
    <property type="entry name" value="BIFUNCTIONAL DTTP/UTP PYROPHOSPHATASE/METHYLTRANSFERASE PROTEIN-RELATED"/>
    <property type="match status" value="1"/>
</dbReference>
<evidence type="ECO:0000313" key="3">
    <source>
        <dbReference type="EMBL" id="MPM33464.1"/>
    </source>
</evidence>
<dbReference type="Pfam" id="PF02545">
    <property type="entry name" value="Maf"/>
    <property type="match status" value="1"/>
</dbReference>
<dbReference type="SUPFAM" id="SSF52972">
    <property type="entry name" value="ITPase-like"/>
    <property type="match status" value="1"/>
</dbReference>
<dbReference type="CDD" id="cd00555">
    <property type="entry name" value="Maf"/>
    <property type="match status" value="1"/>
</dbReference>
<reference evidence="3" key="1">
    <citation type="submission" date="2019-08" db="EMBL/GenBank/DDBJ databases">
        <authorList>
            <person name="Kucharzyk K."/>
            <person name="Murdoch R.W."/>
            <person name="Higgins S."/>
            <person name="Loffler F."/>
        </authorList>
    </citation>
    <scope>NUCLEOTIDE SEQUENCE</scope>
</reference>
<dbReference type="EMBL" id="VSSQ01006668">
    <property type="protein sequence ID" value="MPM33464.1"/>
    <property type="molecule type" value="Genomic_DNA"/>
</dbReference>
<gene>
    <name evidence="3" type="primary">maf_23</name>
    <name evidence="3" type="ORF">SDC9_80039</name>
</gene>
<comment type="cofactor">
    <cofactor evidence="1">
        <name>a divalent metal cation</name>
        <dbReference type="ChEBI" id="CHEBI:60240"/>
    </cofactor>
</comment>
<keyword evidence="2" id="KW-0378">Hydrolase</keyword>
<dbReference type="InterPro" id="IPR003697">
    <property type="entry name" value="Maf-like"/>
</dbReference>
<evidence type="ECO:0000256" key="1">
    <source>
        <dbReference type="ARBA" id="ARBA00001968"/>
    </source>
</evidence>
<dbReference type="InterPro" id="IPR029001">
    <property type="entry name" value="ITPase-like_fam"/>
</dbReference>